<dbReference type="RefSeq" id="WP_187714837.1">
    <property type="nucleotide sequence ID" value="NZ_BAABJC010000001.1"/>
</dbReference>
<dbReference type="Proteomes" id="UP000516134">
    <property type="component" value="Chromosome"/>
</dbReference>
<reference evidence="2 3" key="1">
    <citation type="submission" date="2020-08" db="EMBL/GenBank/DDBJ databases">
        <title>Genome sequence of Sphingomonas daechungensis KACC 18115T.</title>
        <authorList>
            <person name="Hyun D.-W."/>
            <person name="Bae J.-W."/>
        </authorList>
    </citation>
    <scope>NUCLEOTIDE SEQUENCE [LARGE SCALE GENOMIC DNA]</scope>
    <source>
        <strain evidence="2 3">KACC 18115</strain>
    </source>
</reference>
<accession>A0ABX6T3D6</accession>
<organism evidence="2 3">
    <name type="scientific">Sphingomonas daechungensis</name>
    <dbReference type="NCBI Taxonomy" id="1176646"/>
    <lineage>
        <taxon>Bacteria</taxon>
        <taxon>Pseudomonadati</taxon>
        <taxon>Pseudomonadota</taxon>
        <taxon>Alphaproteobacteria</taxon>
        <taxon>Sphingomonadales</taxon>
        <taxon>Sphingomonadaceae</taxon>
        <taxon>Sphingomonas</taxon>
    </lineage>
</organism>
<dbReference type="Pfam" id="PF13621">
    <property type="entry name" value="Cupin_8"/>
    <property type="match status" value="1"/>
</dbReference>
<dbReference type="InterPro" id="IPR003347">
    <property type="entry name" value="JmjC_dom"/>
</dbReference>
<feature type="domain" description="JmjC" evidence="1">
    <location>
        <begin position="112"/>
        <end position="273"/>
    </location>
</feature>
<dbReference type="Gene3D" id="2.60.120.650">
    <property type="entry name" value="Cupin"/>
    <property type="match status" value="1"/>
</dbReference>
<protein>
    <submittedName>
        <fullName evidence="2">Cupin-like domain-containing protein</fullName>
    </submittedName>
</protein>
<evidence type="ECO:0000313" key="3">
    <source>
        <dbReference type="Proteomes" id="UP000516134"/>
    </source>
</evidence>
<keyword evidence="3" id="KW-1185">Reference proteome</keyword>
<sequence>MDVPEPKPIREYDEVDASVLEGEIRPSRQPAVLRGIAADWPAVAAAKKSDESLVDYVKRFSSEARVAAIRGPSEIAGHFFYTDDLKDLNFQRGQTALDPFLDRLLRDRQADAPMAMAVQSEIIPKVLPGFADENGTELVNSSVAPRMWIGNRIHVAPHYDLFENLGVVVAGRRKFTLFPPDQIANLYAGPFELTPAGTPISIVNLNEPDFERFPRFADALSSAQTAELRPGDAIYIPYQWWHGVESLEPFNFFVNYWWNDTRPGLGQPYDALMYAFFALKHLPPDQRDVWRTLFDHYVFEANGDPAEHLPAHARGVLGDLTPQLLERMRMTLKQIAEGL</sequence>
<dbReference type="InterPro" id="IPR041667">
    <property type="entry name" value="Cupin_8"/>
</dbReference>
<evidence type="ECO:0000313" key="2">
    <source>
        <dbReference type="EMBL" id="QNP43407.1"/>
    </source>
</evidence>
<proteinExistence type="predicted"/>
<dbReference type="PANTHER" id="PTHR12461">
    <property type="entry name" value="HYPOXIA-INDUCIBLE FACTOR 1 ALPHA INHIBITOR-RELATED"/>
    <property type="match status" value="1"/>
</dbReference>
<name>A0ABX6T3D6_9SPHN</name>
<dbReference type="SMART" id="SM00558">
    <property type="entry name" value="JmjC"/>
    <property type="match status" value="1"/>
</dbReference>
<dbReference type="EMBL" id="CP060780">
    <property type="protein sequence ID" value="QNP43407.1"/>
    <property type="molecule type" value="Genomic_DNA"/>
</dbReference>
<dbReference type="PANTHER" id="PTHR12461:SF105">
    <property type="entry name" value="HYPOXIA-INDUCIBLE FACTOR 1-ALPHA INHIBITOR"/>
    <property type="match status" value="1"/>
</dbReference>
<dbReference type="PROSITE" id="PS51184">
    <property type="entry name" value="JMJC"/>
    <property type="match status" value="1"/>
</dbReference>
<evidence type="ECO:0000259" key="1">
    <source>
        <dbReference type="PROSITE" id="PS51184"/>
    </source>
</evidence>
<gene>
    <name evidence="2" type="ORF">H9L15_00705</name>
</gene>
<dbReference type="SUPFAM" id="SSF51197">
    <property type="entry name" value="Clavaminate synthase-like"/>
    <property type="match status" value="1"/>
</dbReference>